<protein>
    <submittedName>
        <fullName evidence="2">Uncharacterized protein</fullName>
    </submittedName>
</protein>
<dbReference type="EMBL" id="CABITT030000008">
    <property type="protein sequence ID" value="VVB16610.1"/>
    <property type="molecule type" value="Genomic_DNA"/>
</dbReference>
<proteinExistence type="predicted"/>
<dbReference type="InterPro" id="IPR052867">
    <property type="entry name" value="ATP_Synthase_Subunit_6"/>
</dbReference>
<keyword evidence="1" id="KW-0472">Membrane</keyword>
<evidence type="ECO:0000256" key="1">
    <source>
        <dbReference type="SAM" id="Phobius"/>
    </source>
</evidence>
<dbReference type="Proteomes" id="UP000489600">
    <property type="component" value="Unassembled WGS sequence"/>
</dbReference>
<keyword evidence="1" id="KW-1133">Transmembrane helix</keyword>
<organism evidence="2 3">
    <name type="scientific">Arabis nemorensis</name>
    <dbReference type="NCBI Taxonomy" id="586526"/>
    <lineage>
        <taxon>Eukaryota</taxon>
        <taxon>Viridiplantae</taxon>
        <taxon>Streptophyta</taxon>
        <taxon>Embryophyta</taxon>
        <taxon>Tracheophyta</taxon>
        <taxon>Spermatophyta</taxon>
        <taxon>Magnoliopsida</taxon>
        <taxon>eudicotyledons</taxon>
        <taxon>Gunneridae</taxon>
        <taxon>Pentapetalae</taxon>
        <taxon>rosids</taxon>
        <taxon>malvids</taxon>
        <taxon>Brassicales</taxon>
        <taxon>Brassicaceae</taxon>
        <taxon>Arabideae</taxon>
        <taxon>Arabis</taxon>
    </lineage>
</organism>
<feature type="transmembrane region" description="Helical" evidence="1">
    <location>
        <begin position="30"/>
        <end position="57"/>
    </location>
</feature>
<keyword evidence="1" id="KW-0812">Transmembrane</keyword>
<evidence type="ECO:0000313" key="2">
    <source>
        <dbReference type="EMBL" id="VVB16610.1"/>
    </source>
</evidence>
<sequence>MSSLSLIVYAKQSPGTEREWKRCWPFLTGFAVTGVLITKFTAGLTGLIITFILSFVLNQIGDRKTLRIPSLSNNTGDGIA</sequence>
<reference evidence="2" key="1">
    <citation type="submission" date="2019-07" db="EMBL/GenBank/DDBJ databases">
        <authorList>
            <person name="Dittberner H."/>
        </authorList>
    </citation>
    <scope>NUCLEOTIDE SEQUENCE [LARGE SCALE GENOMIC DNA]</scope>
</reference>
<comment type="caution">
    <text evidence="2">The sequence shown here is derived from an EMBL/GenBank/DDBJ whole genome shotgun (WGS) entry which is preliminary data.</text>
</comment>
<keyword evidence="3" id="KW-1185">Reference proteome</keyword>
<accession>A0A565CS92</accession>
<dbReference type="PANTHER" id="PTHR34565:SF1">
    <property type="entry name" value="TRANSMEMBRANE PROTEIN"/>
    <property type="match status" value="1"/>
</dbReference>
<name>A0A565CS92_9BRAS</name>
<dbReference type="PANTHER" id="PTHR34565">
    <property type="entry name" value="TRANSMEMBRANE PROTEIN"/>
    <property type="match status" value="1"/>
</dbReference>
<gene>
    <name evidence="2" type="ORF">ANE_LOCUS27054</name>
</gene>
<evidence type="ECO:0000313" key="3">
    <source>
        <dbReference type="Proteomes" id="UP000489600"/>
    </source>
</evidence>
<dbReference type="AlphaFoldDB" id="A0A565CS92"/>